<comment type="similarity">
    <text evidence="1 7">Belongs to the cytochrome P450 family.</text>
</comment>
<dbReference type="PROSITE" id="PS00086">
    <property type="entry name" value="CYTOCHROME_P450"/>
    <property type="match status" value="1"/>
</dbReference>
<reference evidence="8" key="1">
    <citation type="submission" date="2022-11" db="EMBL/GenBank/DDBJ databases">
        <title>Centuries of genome instability and evolution in soft-shell clam transmissible cancer (bioRxiv).</title>
        <authorList>
            <person name="Hart S.F.M."/>
            <person name="Yonemitsu M.A."/>
            <person name="Giersch R.M."/>
            <person name="Beal B.F."/>
            <person name="Arriagada G."/>
            <person name="Davis B.W."/>
            <person name="Ostrander E.A."/>
            <person name="Goff S.P."/>
            <person name="Metzger M.J."/>
        </authorList>
    </citation>
    <scope>NUCLEOTIDE SEQUENCE</scope>
    <source>
        <strain evidence="8">MELC-2E11</strain>
        <tissue evidence="8">Siphon/mantle</tissue>
    </source>
</reference>
<dbReference type="Pfam" id="PF00067">
    <property type="entry name" value="p450"/>
    <property type="match status" value="1"/>
</dbReference>
<accession>A0ABY7FH78</accession>
<dbReference type="InterPro" id="IPR017972">
    <property type="entry name" value="Cyt_P450_CS"/>
</dbReference>
<dbReference type="EMBL" id="CP111023">
    <property type="protein sequence ID" value="WAR21545.1"/>
    <property type="molecule type" value="Genomic_DNA"/>
</dbReference>
<dbReference type="InterPro" id="IPR001128">
    <property type="entry name" value="Cyt_P450"/>
</dbReference>
<keyword evidence="5 7" id="KW-0408">Iron</keyword>
<evidence type="ECO:0000313" key="9">
    <source>
        <dbReference type="Proteomes" id="UP001164746"/>
    </source>
</evidence>
<dbReference type="Gene3D" id="1.10.630.10">
    <property type="entry name" value="Cytochrome P450"/>
    <property type="match status" value="1"/>
</dbReference>
<keyword evidence="4 7" id="KW-0560">Oxidoreductase</keyword>
<keyword evidence="2 7" id="KW-0349">Heme</keyword>
<evidence type="ECO:0000256" key="2">
    <source>
        <dbReference type="ARBA" id="ARBA00022617"/>
    </source>
</evidence>
<dbReference type="PANTHER" id="PTHR24286:SF384">
    <property type="entry name" value="P450, PUTATIVE (EUROFUNG)-RELATED"/>
    <property type="match status" value="1"/>
</dbReference>
<dbReference type="PRINTS" id="PR00465">
    <property type="entry name" value="EP450IV"/>
</dbReference>
<dbReference type="InterPro" id="IPR002403">
    <property type="entry name" value="Cyt_P450_E_grp-IV"/>
</dbReference>
<feature type="non-terminal residue" evidence="8">
    <location>
        <position position="1"/>
    </location>
</feature>
<evidence type="ECO:0000313" key="8">
    <source>
        <dbReference type="EMBL" id="WAR21545.1"/>
    </source>
</evidence>
<keyword evidence="6 7" id="KW-0503">Monooxygenase</keyword>
<dbReference type="InterPro" id="IPR036396">
    <property type="entry name" value="Cyt_P450_sf"/>
</dbReference>
<evidence type="ECO:0000256" key="7">
    <source>
        <dbReference type="RuleBase" id="RU000461"/>
    </source>
</evidence>
<keyword evidence="9" id="KW-1185">Reference proteome</keyword>
<keyword evidence="3 7" id="KW-0479">Metal-binding</keyword>
<dbReference type="Proteomes" id="UP001164746">
    <property type="component" value="Chromosome 12"/>
</dbReference>
<protein>
    <submittedName>
        <fullName evidence="8">CP26A-like protein</fullName>
    </submittedName>
</protein>
<organism evidence="8 9">
    <name type="scientific">Mya arenaria</name>
    <name type="common">Soft-shell clam</name>
    <dbReference type="NCBI Taxonomy" id="6604"/>
    <lineage>
        <taxon>Eukaryota</taxon>
        <taxon>Metazoa</taxon>
        <taxon>Spiralia</taxon>
        <taxon>Lophotrochozoa</taxon>
        <taxon>Mollusca</taxon>
        <taxon>Bivalvia</taxon>
        <taxon>Autobranchia</taxon>
        <taxon>Heteroconchia</taxon>
        <taxon>Euheterodonta</taxon>
        <taxon>Imparidentia</taxon>
        <taxon>Neoheterodontei</taxon>
        <taxon>Myida</taxon>
        <taxon>Myoidea</taxon>
        <taxon>Myidae</taxon>
        <taxon>Mya</taxon>
    </lineage>
</organism>
<dbReference type="PRINTS" id="PR00385">
    <property type="entry name" value="P450"/>
</dbReference>
<dbReference type="SUPFAM" id="SSF48264">
    <property type="entry name" value="Cytochrome P450"/>
    <property type="match status" value="1"/>
</dbReference>
<evidence type="ECO:0000256" key="6">
    <source>
        <dbReference type="ARBA" id="ARBA00023033"/>
    </source>
</evidence>
<sequence length="395" mass="44571">TLLVPFLLNITVRHLWRIYVTSLRDRNCLLPLPPGEFGLPIIGETVQMLLNHVRSVLRGKHTTVEAVWPRSTQLLLGAGSLSQATGQDHLTKKRALMKTFSFDALSKYVPTVQGITQTYIHFWLKKGIINGYEELRTLNFALSCRVLIGATLDRIECQRLMNVFETFTRQRSGVEEKDNVLSIILQSNDFDDFSQLELKNMCLELLFAGHGTTSSAESYLVYVLTKRPDVCRKIREEMTSYGIFTHDLPLTDSLSLQLLNKLTYLNSVVKEVLRISPPVGGGFRQALETFEINGYQVPKGWKVVYSIANTHNITGHFQDPTNFDPDRWSNKQTSGDPWGYLPFGGGRRACAGKDLARLMLKVFAVELLGRCDVGLLKDDTVFRTFPLPSPKDGMP</sequence>
<dbReference type="PANTHER" id="PTHR24286">
    <property type="entry name" value="CYTOCHROME P450 26"/>
    <property type="match status" value="1"/>
</dbReference>
<gene>
    <name evidence="8" type="ORF">MAR_015519</name>
</gene>
<evidence type="ECO:0000256" key="4">
    <source>
        <dbReference type="ARBA" id="ARBA00023002"/>
    </source>
</evidence>
<name>A0ABY7FH78_MYAAR</name>
<proteinExistence type="inferred from homology"/>
<evidence type="ECO:0000256" key="1">
    <source>
        <dbReference type="ARBA" id="ARBA00010617"/>
    </source>
</evidence>
<evidence type="ECO:0000256" key="5">
    <source>
        <dbReference type="ARBA" id="ARBA00023004"/>
    </source>
</evidence>
<evidence type="ECO:0000256" key="3">
    <source>
        <dbReference type="ARBA" id="ARBA00022723"/>
    </source>
</evidence>
<feature type="non-terminal residue" evidence="8">
    <location>
        <position position="395"/>
    </location>
</feature>